<dbReference type="Proteomes" id="UP001281147">
    <property type="component" value="Unassembled WGS sequence"/>
</dbReference>
<gene>
    <name evidence="1" type="ORF">LTR37_021586</name>
</gene>
<keyword evidence="2" id="KW-1185">Reference proteome</keyword>
<organism evidence="1 2">
    <name type="scientific">Vermiconidia calcicola</name>
    <dbReference type="NCBI Taxonomy" id="1690605"/>
    <lineage>
        <taxon>Eukaryota</taxon>
        <taxon>Fungi</taxon>
        <taxon>Dikarya</taxon>
        <taxon>Ascomycota</taxon>
        <taxon>Pezizomycotina</taxon>
        <taxon>Dothideomycetes</taxon>
        <taxon>Dothideomycetidae</taxon>
        <taxon>Mycosphaerellales</taxon>
        <taxon>Extremaceae</taxon>
        <taxon>Vermiconidia</taxon>
    </lineage>
</organism>
<protein>
    <submittedName>
        <fullName evidence="1">Uncharacterized protein</fullName>
    </submittedName>
</protein>
<evidence type="ECO:0000313" key="2">
    <source>
        <dbReference type="Proteomes" id="UP001281147"/>
    </source>
</evidence>
<dbReference type="EMBL" id="JAUTXU010001252">
    <property type="protein sequence ID" value="KAK3671284.1"/>
    <property type="molecule type" value="Genomic_DNA"/>
</dbReference>
<reference evidence="1" key="1">
    <citation type="submission" date="2023-07" db="EMBL/GenBank/DDBJ databases">
        <title>Black Yeasts Isolated from many extreme environments.</title>
        <authorList>
            <person name="Coleine C."/>
            <person name="Stajich J.E."/>
            <person name="Selbmann L."/>
        </authorList>
    </citation>
    <scope>NUCLEOTIDE SEQUENCE</scope>
    <source>
        <strain evidence="1">CCFEE 5714</strain>
    </source>
</reference>
<accession>A0ACC3M8D1</accession>
<comment type="caution">
    <text evidence="1">The sequence shown here is derived from an EMBL/GenBank/DDBJ whole genome shotgun (WGS) entry which is preliminary data.</text>
</comment>
<evidence type="ECO:0000313" key="1">
    <source>
        <dbReference type="EMBL" id="KAK3671284.1"/>
    </source>
</evidence>
<proteinExistence type="predicted"/>
<sequence>MKGASWVFAQRACHNRYAIVITNAPPNVYSTREHSNYSEIEEPILKGFEAERHAIQIDYNKSKKSISLVTSVAVGGNRKQETAHEDTAIKRPKAERAQQTAQEKKAAKQLEVDMEHQAAREKAAKRLKAETEQQIAREKKAAKRLKAKALYAIFPTQHVY</sequence>
<name>A0ACC3M8D1_9PEZI</name>